<dbReference type="Proteomes" id="UP001367030">
    <property type="component" value="Unassembled WGS sequence"/>
</dbReference>
<evidence type="ECO:0000313" key="9">
    <source>
        <dbReference type="EMBL" id="MEJ8856368.1"/>
    </source>
</evidence>
<feature type="compositionally biased region" description="Low complexity" evidence="6">
    <location>
        <begin position="429"/>
        <end position="441"/>
    </location>
</feature>
<evidence type="ECO:0000259" key="8">
    <source>
        <dbReference type="PROSITE" id="PS51900"/>
    </source>
</evidence>
<dbReference type="Gene3D" id="3.30.160.390">
    <property type="entry name" value="Integrase, DNA-binding domain"/>
    <property type="match status" value="1"/>
</dbReference>
<accession>A0ABU8X984</accession>
<evidence type="ECO:0000256" key="5">
    <source>
        <dbReference type="PROSITE-ProRule" id="PRU01248"/>
    </source>
</evidence>
<dbReference type="InterPro" id="IPR044068">
    <property type="entry name" value="CB"/>
</dbReference>
<evidence type="ECO:0000256" key="1">
    <source>
        <dbReference type="ARBA" id="ARBA00008857"/>
    </source>
</evidence>
<feature type="domain" description="Tyr recombinase" evidence="7">
    <location>
        <begin position="216"/>
        <end position="408"/>
    </location>
</feature>
<dbReference type="Gene3D" id="1.10.150.130">
    <property type="match status" value="1"/>
</dbReference>
<comment type="caution">
    <text evidence="9">The sequence shown here is derived from an EMBL/GenBank/DDBJ whole genome shotgun (WGS) entry which is preliminary data.</text>
</comment>
<dbReference type="PROSITE" id="PS51898">
    <property type="entry name" value="TYR_RECOMBINASE"/>
    <property type="match status" value="1"/>
</dbReference>
<feature type="region of interest" description="Disordered" evidence="6">
    <location>
        <begin position="421"/>
        <end position="441"/>
    </location>
</feature>
<dbReference type="InterPro" id="IPR053876">
    <property type="entry name" value="Phage_int_M"/>
</dbReference>
<gene>
    <name evidence="9" type="ORF">WKW79_17440</name>
</gene>
<proteinExistence type="inferred from homology"/>
<dbReference type="PROSITE" id="PS51900">
    <property type="entry name" value="CB"/>
    <property type="match status" value="1"/>
</dbReference>
<dbReference type="InterPro" id="IPR013762">
    <property type="entry name" value="Integrase-like_cat_sf"/>
</dbReference>
<evidence type="ECO:0000256" key="4">
    <source>
        <dbReference type="ARBA" id="ARBA00023172"/>
    </source>
</evidence>
<dbReference type="Pfam" id="PF00589">
    <property type="entry name" value="Phage_integrase"/>
    <property type="match status" value="1"/>
</dbReference>
<evidence type="ECO:0000256" key="2">
    <source>
        <dbReference type="ARBA" id="ARBA00022908"/>
    </source>
</evidence>
<dbReference type="EMBL" id="JBBKZS010000007">
    <property type="protein sequence ID" value="MEJ8856368.1"/>
    <property type="molecule type" value="Genomic_DNA"/>
</dbReference>
<dbReference type="SUPFAM" id="SSF56349">
    <property type="entry name" value="DNA breaking-rejoining enzymes"/>
    <property type="match status" value="1"/>
</dbReference>
<organism evidence="9 10">
    <name type="scientific">Variovorax robiniae</name>
    <dbReference type="NCBI Taxonomy" id="1836199"/>
    <lineage>
        <taxon>Bacteria</taxon>
        <taxon>Pseudomonadati</taxon>
        <taxon>Pseudomonadota</taxon>
        <taxon>Betaproteobacteria</taxon>
        <taxon>Burkholderiales</taxon>
        <taxon>Comamonadaceae</taxon>
        <taxon>Variovorax</taxon>
    </lineage>
</organism>
<sequence>MPEVKLKLTPSLLSAAKPDPKGSYKMSDGSVVPGLFALIQPAGTKSFVFSFTLHGKRKEVTLGRFPNGLSLAEARAKAVAMRADVERGKDPAAATKAAKAAEKAKHAPPPPESAFALFAEKWQTERLAKRADSYKAQIQSRLDRFVFPEIGHKALAAVTPRDVLAIIEPLQIATPNTAEGVRKIVQAIYDYAIAKLLVETNPARPLRGIVDVPPSEETPKLSPEELGRFWQTLDKQTGAHRTTIAAAKFLVYTMTRKNETLKAKWTEFNLEAGTWTIPKERMKKKKEHIVFLSRQAKALLEEQKVISGKLEYVFPSAFRNHCPLAEVTLNHLFKRMDIRPDFSPHGTRSTTASLLRNLRIESVDPDGVRREKRVEYDVVEMLLAHTMTGVAGRYQRQDLFEERAEALQLLADEIDRLAAAAAKPEEAKQPAAQPAAEEATT</sequence>
<dbReference type="PANTHER" id="PTHR30629">
    <property type="entry name" value="PROPHAGE INTEGRASE"/>
    <property type="match status" value="1"/>
</dbReference>
<keyword evidence="10" id="KW-1185">Reference proteome</keyword>
<keyword evidence="4" id="KW-0233">DNA recombination</keyword>
<dbReference type="RefSeq" id="WP_340336448.1">
    <property type="nucleotide sequence ID" value="NZ_JBBKZS010000007.1"/>
</dbReference>
<protein>
    <submittedName>
        <fullName evidence="9">Integrase arm-type DNA-binding domain-containing protein</fullName>
    </submittedName>
</protein>
<name>A0ABU8X984_9BURK</name>
<dbReference type="InterPro" id="IPR011010">
    <property type="entry name" value="DNA_brk_join_enz"/>
</dbReference>
<dbReference type="InterPro" id="IPR025166">
    <property type="entry name" value="Integrase_DNA_bind_dom"/>
</dbReference>
<evidence type="ECO:0000313" key="10">
    <source>
        <dbReference type="Proteomes" id="UP001367030"/>
    </source>
</evidence>
<reference evidence="9 10" key="1">
    <citation type="submission" date="2024-03" db="EMBL/GenBank/DDBJ databases">
        <title>Novel species of the genus Variovorax.</title>
        <authorList>
            <person name="Liu Q."/>
            <person name="Xin Y.-H."/>
        </authorList>
    </citation>
    <scope>NUCLEOTIDE SEQUENCE [LARGE SCALE GENOMIC DNA]</scope>
    <source>
        <strain evidence="9 10">KACC 18901</strain>
    </source>
</reference>
<dbReference type="Pfam" id="PF22022">
    <property type="entry name" value="Phage_int_M"/>
    <property type="match status" value="1"/>
</dbReference>
<dbReference type="InterPro" id="IPR050808">
    <property type="entry name" value="Phage_Integrase"/>
</dbReference>
<dbReference type="InterPro" id="IPR002104">
    <property type="entry name" value="Integrase_catalytic"/>
</dbReference>
<dbReference type="PANTHER" id="PTHR30629:SF2">
    <property type="entry name" value="PROPHAGE INTEGRASE INTS-RELATED"/>
    <property type="match status" value="1"/>
</dbReference>
<feature type="domain" description="Core-binding (CB)" evidence="8">
    <location>
        <begin position="113"/>
        <end position="193"/>
    </location>
</feature>
<dbReference type="InterPro" id="IPR038488">
    <property type="entry name" value="Integrase_DNA-bd_sf"/>
</dbReference>
<dbReference type="GO" id="GO:0003677">
    <property type="term" value="F:DNA binding"/>
    <property type="evidence" value="ECO:0007669"/>
    <property type="project" value="UniProtKB-KW"/>
</dbReference>
<dbReference type="Pfam" id="PF13356">
    <property type="entry name" value="Arm-DNA-bind_3"/>
    <property type="match status" value="1"/>
</dbReference>
<comment type="similarity">
    <text evidence="1">Belongs to the 'phage' integrase family.</text>
</comment>
<dbReference type="Gene3D" id="1.10.443.10">
    <property type="entry name" value="Intergrase catalytic core"/>
    <property type="match status" value="1"/>
</dbReference>
<dbReference type="CDD" id="cd00801">
    <property type="entry name" value="INT_P4_C"/>
    <property type="match status" value="1"/>
</dbReference>
<evidence type="ECO:0000259" key="7">
    <source>
        <dbReference type="PROSITE" id="PS51898"/>
    </source>
</evidence>
<evidence type="ECO:0000256" key="6">
    <source>
        <dbReference type="SAM" id="MobiDB-lite"/>
    </source>
</evidence>
<keyword evidence="2" id="KW-0229">DNA integration</keyword>
<evidence type="ECO:0000256" key="3">
    <source>
        <dbReference type="ARBA" id="ARBA00023125"/>
    </source>
</evidence>
<dbReference type="InterPro" id="IPR010998">
    <property type="entry name" value="Integrase_recombinase_N"/>
</dbReference>
<feature type="region of interest" description="Disordered" evidence="6">
    <location>
        <begin position="90"/>
        <end position="110"/>
    </location>
</feature>
<keyword evidence="3 5" id="KW-0238">DNA-binding</keyword>